<dbReference type="GO" id="GO:0005737">
    <property type="term" value="C:cytoplasm"/>
    <property type="evidence" value="ECO:0007669"/>
    <property type="project" value="UniProtKB-SubCell"/>
</dbReference>
<dbReference type="EMBL" id="KV907497">
    <property type="protein sequence ID" value="OOF97164.1"/>
    <property type="molecule type" value="Genomic_DNA"/>
</dbReference>
<protein>
    <recommendedName>
        <fullName evidence="5">Restriction of telomere capping protein 4</fullName>
    </recommendedName>
</protein>
<evidence type="ECO:0000259" key="9">
    <source>
        <dbReference type="SMART" id="SM01312"/>
    </source>
</evidence>
<evidence type="ECO:0000256" key="4">
    <source>
        <dbReference type="ARBA" id="ARBA00009461"/>
    </source>
</evidence>
<dbReference type="STRING" id="602072.A0A1R3RRS7"/>
<evidence type="ECO:0000256" key="1">
    <source>
        <dbReference type="ARBA" id="ARBA00002738"/>
    </source>
</evidence>
<proteinExistence type="inferred from homology"/>
<dbReference type="OMA" id="ETISCGY"/>
<feature type="domain" description="Restriction of telomere capping protein 4 C-terminal" evidence="9">
    <location>
        <begin position="341"/>
        <end position="463"/>
    </location>
</feature>
<dbReference type="SMART" id="SM01312">
    <property type="entry name" value="RTC4"/>
    <property type="match status" value="1"/>
</dbReference>
<evidence type="ECO:0000313" key="10">
    <source>
        <dbReference type="EMBL" id="OOF97164.1"/>
    </source>
</evidence>
<dbReference type="AlphaFoldDB" id="A0A1R3RRS7"/>
<accession>A0A1R3RRS7</accession>
<sequence length="480" mass="53659">MVLRPKRDASYASNKLTRDIKGHLLSTFNEDKRPTSVKPEPATDDEPISSSEEETLSNAGLDEESEEETRTRVSRPTLDEKLAKSSQDGEQTPRAQRQRSDTKASRTSTPATSRKRASQEMADDPLFSAYRDLDSGHKRRRQTIAYPSRKSLTTSSTLTSPKTDSPVGSAKGKKQKDTKDGRRKKDSKKEFKVPRDIEDDESPKPQFKQPPPMPNDMISSSSLATSSALDALVFDDDDSSIGTPLSTASSTLMNELSEAMLDEPVLTEPAVCPWCKAPVEPGMLLRFRAQPKQRMREQQRFCESHKQSTAEQEWREKGYPTIDWDTFDERINRHFADLETIMVPESTSFYRNILDTTLKTGKAKNFRLTLAGDGLEAMSCGYYGTRGAGKMLQAITTRYGRKLRRLAASDHIVKAAGVVPYAQAVLVPELAVRLVKEDMGVPDETARQILRETMDLGEKLNFALNDKVPVPVPVPEKDLQ</sequence>
<dbReference type="Proteomes" id="UP000188318">
    <property type="component" value="Unassembled WGS sequence"/>
</dbReference>
<evidence type="ECO:0000256" key="2">
    <source>
        <dbReference type="ARBA" id="ARBA00004123"/>
    </source>
</evidence>
<dbReference type="InterPro" id="IPR039024">
    <property type="entry name" value="RTC4"/>
</dbReference>
<evidence type="ECO:0000256" key="5">
    <source>
        <dbReference type="ARBA" id="ARBA00015162"/>
    </source>
</evidence>
<feature type="compositionally biased region" description="Basic and acidic residues" evidence="8">
    <location>
        <begin position="187"/>
        <end position="196"/>
    </location>
</feature>
<dbReference type="Pfam" id="PF14474">
    <property type="entry name" value="RTC4"/>
    <property type="match status" value="1"/>
</dbReference>
<reference evidence="11" key="1">
    <citation type="journal article" date="2017" name="Genome Biol.">
        <title>Comparative genomics reveals high biological diversity and specific adaptations in the industrially and medically important fungal genus Aspergillus.</title>
        <authorList>
            <person name="de Vries R.P."/>
            <person name="Riley R."/>
            <person name="Wiebenga A."/>
            <person name="Aguilar-Osorio G."/>
            <person name="Amillis S."/>
            <person name="Uchima C.A."/>
            <person name="Anderluh G."/>
            <person name="Asadollahi M."/>
            <person name="Askin M."/>
            <person name="Barry K."/>
            <person name="Battaglia E."/>
            <person name="Bayram O."/>
            <person name="Benocci T."/>
            <person name="Braus-Stromeyer S.A."/>
            <person name="Caldana C."/>
            <person name="Canovas D."/>
            <person name="Cerqueira G.C."/>
            <person name="Chen F."/>
            <person name="Chen W."/>
            <person name="Choi C."/>
            <person name="Clum A."/>
            <person name="Dos Santos R.A."/>
            <person name="Damasio A.R."/>
            <person name="Diallinas G."/>
            <person name="Emri T."/>
            <person name="Fekete E."/>
            <person name="Flipphi M."/>
            <person name="Freyberg S."/>
            <person name="Gallo A."/>
            <person name="Gournas C."/>
            <person name="Habgood R."/>
            <person name="Hainaut M."/>
            <person name="Harispe M.L."/>
            <person name="Henrissat B."/>
            <person name="Hilden K.S."/>
            <person name="Hope R."/>
            <person name="Hossain A."/>
            <person name="Karabika E."/>
            <person name="Karaffa L."/>
            <person name="Karanyi Z."/>
            <person name="Krasevec N."/>
            <person name="Kuo A."/>
            <person name="Kusch H."/>
            <person name="LaButti K."/>
            <person name="Lagendijk E.L."/>
            <person name="Lapidus A."/>
            <person name="Levasseur A."/>
            <person name="Lindquist E."/>
            <person name="Lipzen A."/>
            <person name="Logrieco A.F."/>
            <person name="MacCabe A."/>
            <person name="Maekelae M.R."/>
            <person name="Malavazi I."/>
            <person name="Melin P."/>
            <person name="Meyer V."/>
            <person name="Mielnichuk N."/>
            <person name="Miskei M."/>
            <person name="Molnar A.P."/>
            <person name="Mule G."/>
            <person name="Ngan C.Y."/>
            <person name="Orejas M."/>
            <person name="Orosz E."/>
            <person name="Ouedraogo J.P."/>
            <person name="Overkamp K.M."/>
            <person name="Park H.-S."/>
            <person name="Perrone G."/>
            <person name="Piumi F."/>
            <person name="Punt P.J."/>
            <person name="Ram A.F."/>
            <person name="Ramon A."/>
            <person name="Rauscher S."/>
            <person name="Record E."/>
            <person name="Riano-Pachon D.M."/>
            <person name="Robert V."/>
            <person name="Roehrig J."/>
            <person name="Ruller R."/>
            <person name="Salamov A."/>
            <person name="Salih N.S."/>
            <person name="Samson R.A."/>
            <person name="Sandor E."/>
            <person name="Sanguinetti M."/>
            <person name="Schuetze T."/>
            <person name="Sepcic K."/>
            <person name="Shelest E."/>
            <person name="Sherlock G."/>
            <person name="Sophianopoulou V."/>
            <person name="Squina F.M."/>
            <person name="Sun H."/>
            <person name="Susca A."/>
            <person name="Todd R.B."/>
            <person name="Tsang A."/>
            <person name="Unkles S.E."/>
            <person name="van de Wiele N."/>
            <person name="van Rossen-Uffink D."/>
            <person name="Oliveira J.V."/>
            <person name="Vesth T.C."/>
            <person name="Visser J."/>
            <person name="Yu J.-H."/>
            <person name="Zhou M."/>
            <person name="Andersen M.R."/>
            <person name="Archer D.B."/>
            <person name="Baker S.E."/>
            <person name="Benoit I."/>
            <person name="Brakhage A.A."/>
            <person name="Braus G.H."/>
            <person name="Fischer R."/>
            <person name="Frisvad J.C."/>
            <person name="Goldman G.H."/>
            <person name="Houbraken J."/>
            <person name="Oakley B."/>
            <person name="Pocsi I."/>
            <person name="Scazzocchio C."/>
            <person name="Seiboth B."/>
            <person name="vanKuyk P.A."/>
            <person name="Wortman J."/>
            <person name="Dyer P.S."/>
            <person name="Grigoriev I.V."/>
        </authorList>
    </citation>
    <scope>NUCLEOTIDE SEQUENCE [LARGE SCALE GENOMIC DNA]</scope>
    <source>
        <strain evidence="11">ITEM 5010</strain>
    </source>
</reference>
<name>A0A1R3RRS7_ASPC5</name>
<feature type="compositionally biased region" description="Low complexity" evidence="8">
    <location>
        <begin position="147"/>
        <end position="163"/>
    </location>
</feature>
<dbReference type="InterPro" id="IPR028094">
    <property type="entry name" value="RTC4_C"/>
</dbReference>
<evidence type="ECO:0000256" key="6">
    <source>
        <dbReference type="ARBA" id="ARBA00022490"/>
    </source>
</evidence>
<keyword evidence="7" id="KW-0539">Nucleus</keyword>
<organism evidence="10 11">
    <name type="scientific">Aspergillus carbonarius (strain ITEM 5010)</name>
    <dbReference type="NCBI Taxonomy" id="602072"/>
    <lineage>
        <taxon>Eukaryota</taxon>
        <taxon>Fungi</taxon>
        <taxon>Dikarya</taxon>
        <taxon>Ascomycota</taxon>
        <taxon>Pezizomycotina</taxon>
        <taxon>Eurotiomycetes</taxon>
        <taxon>Eurotiomycetidae</taxon>
        <taxon>Eurotiales</taxon>
        <taxon>Aspergillaceae</taxon>
        <taxon>Aspergillus</taxon>
        <taxon>Aspergillus subgen. Circumdati</taxon>
    </lineage>
</organism>
<keyword evidence="11" id="KW-1185">Reference proteome</keyword>
<comment type="subcellular location">
    <subcellularLocation>
        <location evidence="3">Cytoplasm</location>
    </subcellularLocation>
    <subcellularLocation>
        <location evidence="2">Nucleus</location>
    </subcellularLocation>
</comment>
<evidence type="ECO:0000256" key="3">
    <source>
        <dbReference type="ARBA" id="ARBA00004496"/>
    </source>
</evidence>
<evidence type="ECO:0000256" key="7">
    <source>
        <dbReference type="ARBA" id="ARBA00023242"/>
    </source>
</evidence>
<gene>
    <name evidence="10" type="ORF">ASPCADRAFT_205967</name>
</gene>
<comment type="similarity">
    <text evidence="4">Belongs to the RTC4 family.</text>
</comment>
<comment type="function">
    <text evidence="1">May be involved in a process influencing telomere capping.</text>
</comment>
<dbReference type="GO" id="GO:0005634">
    <property type="term" value="C:nucleus"/>
    <property type="evidence" value="ECO:0007669"/>
    <property type="project" value="UniProtKB-SubCell"/>
</dbReference>
<keyword evidence="6" id="KW-0963">Cytoplasm</keyword>
<dbReference type="OrthoDB" id="128308at2759"/>
<dbReference type="PANTHER" id="PTHR41391">
    <property type="entry name" value="RESTRICTION OF TELOMERE CAPPING PROTEIN 4"/>
    <property type="match status" value="1"/>
</dbReference>
<evidence type="ECO:0000256" key="8">
    <source>
        <dbReference type="SAM" id="MobiDB-lite"/>
    </source>
</evidence>
<evidence type="ECO:0000313" key="11">
    <source>
        <dbReference type="Proteomes" id="UP000188318"/>
    </source>
</evidence>
<dbReference type="VEuPathDB" id="FungiDB:ASPCADRAFT_205967"/>
<feature type="region of interest" description="Disordered" evidence="8">
    <location>
        <begin position="1"/>
        <end position="215"/>
    </location>
</feature>
<feature type="compositionally biased region" description="Polar residues" evidence="8">
    <location>
        <begin position="84"/>
        <end position="95"/>
    </location>
</feature>
<feature type="compositionally biased region" description="Acidic residues" evidence="8">
    <location>
        <begin position="42"/>
        <end position="67"/>
    </location>
</feature>
<dbReference type="PANTHER" id="PTHR41391:SF1">
    <property type="entry name" value="RESTRICTION OF TELOMERE CAPPING PROTEIN 4"/>
    <property type="match status" value="1"/>
</dbReference>